<keyword evidence="2" id="KW-0813">Transport</keyword>
<feature type="chain" id="PRO_5038531034" evidence="4">
    <location>
        <begin position="22"/>
        <end position="420"/>
    </location>
</feature>
<evidence type="ECO:0000256" key="1">
    <source>
        <dbReference type="ARBA" id="ARBA00008520"/>
    </source>
</evidence>
<dbReference type="eggNOG" id="COG1653">
    <property type="taxonomic scope" value="Bacteria"/>
</dbReference>
<dbReference type="Pfam" id="PF01547">
    <property type="entry name" value="SBP_bac_1"/>
    <property type="match status" value="1"/>
</dbReference>
<organism evidence="5 6">
    <name type="scientific">Wenjunlia vitaminophila</name>
    <name type="common">Streptomyces vitaminophilus</name>
    <dbReference type="NCBI Taxonomy" id="76728"/>
    <lineage>
        <taxon>Bacteria</taxon>
        <taxon>Bacillati</taxon>
        <taxon>Actinomycetota</taxon>
        <taxon>Actinomycetes</taxon>
        <taxon>Kitasatosporales</taxon>
        <taxon>Streptomycetaceae</taxon>
        <taxon>Wenjunlia</taxon>
    </lineage>
</organism>
<evidence type="ECO:0000256" key="3">
    <source>
        <dbReference type="ARBA" id="ARBA00022729"/>
    </source>
</evidence>
<dbReference type="PANTHER" id="PTHR43649">
    <property type="entry name" value="ARABINOSE-BINDING PROTEIN-RELATED"/>
    <property type="match status" value="1"/>
</dbReference>
<comment type="caution">
    <text evidence="5">The sequence shown here is derived from an EMBL/GenBank/DDBJ whole genome shotgun (WGS) entry which is preliminary data.</text>
</comment>
<dbReference type="InterPro" id="IPR050490">
    <property type="entry name" value="Bact_solute-bd_prot1"/>
</dbReference>
<dbReference type="PROSITE" id="PS51257">
    <property type="entry name" value="PROKAR_LIPOPROTEIN"/>
    <property type="match status" value="1"/>
</dbReference>
<keyword evidence="6" id="KW-1185">Reference proteome</keyword>
<proteinExistence type="inferred from homology"/>
<comment type="similarity">
    <text evidence="1">Belongs to the bacterial solute-binding protein 1 family.</text>
</comment>
<reference evidence="5 6" key="1">
    <citation type="submission" date="2015-10" db="EMBL/GenBank/DDBJ databases">
        <title>Draft genome sequence of pyrrolomycin-producing Streptomyces vitaminophilus.</title>
        <authorList>
            <person name="Graham D.E."/>
            <person name="Mahan K.M."/>
            <person name="Klingeman D.M."/>
            <person name="Hettich R.L."/>
            <person name="Parry R.J."/>
        </authorList>
    </citation>
    <scope>NUCLEOTIDE SEQUENCE [LARGE SCALE GENOMIC DNA]</scope>
    <source>
        <strain evidence="5 6">ATCC 31673</strain>
    </source>
</reference>
<dbReference type="Proteomes" id="UP000050867">
    <property type="component" value="Unassembled WGS sequence"/>
</dbReference>
<dbReference type="STRING" id="76728.AQ490_26985"/>
<evidence type="ECO:0000256" key="4">
    <source>
        <dbReference type="SAM" id="SignalP"/>
    </source>
</evidence>
<sequence length="420" mass="45303">MNKRKLALSAACALGALVLTACGGGGGESGDGSVTLKLVAADYGDKASNSSNVYWKDVAKRFEDANPEIKVDVQVINWNEIDAQVKTMIQSGNMPDVLQTGGYADKVADDLLYKAEDVLSPETRQNLVDSFAQAGEVDGVQYGIPFVSSARVMFYNKEHFAKAGITAPPKTWDEVRQAAETLKKKVPGVTPYALPLGPEEAQGESLIWELGNGGGYTDAEGKYTIDSDANVETFQWLKTNLVEPGLTYANPATTDRKTAFADFAAGKVGMLNGHPSLLQMSKTGKVEYGVAPIPGKAGPLDSTLGVADWTMAFKDNGHQEEIKKFLDFAYSKENTLKFTTMYNLMPVTKDTLEETKASADDDMKLFYDLLPKARFYPLGDTSWDAVSAQIKQSGGTAVSDDPAKVLGELQKTAEEILADQ</sequence>
<evidence type="ECO:0000313" key="6">
    <source>
        <dbReference type="Proteomes" id="UP000050867"/>
    </source>
</evidence>
<evidence type="ECO:0000313" key="5">
    <source>
        <dbReference type="EMBL" id="KRV47983.1"/>
    </source>
</evidence>
<evidence type="ECO:0000256" key="2">
    <source>
        <dbReference type="ARBA" id="ARBA00022448"/>
    </source>
</evidence>
<accession>A0A0T6LQ63</accession>
<dbReference type="EMBL" id="LLZU01000033">
    <property type="protein sequence ID" value="KRV47983.1"/>
    <property type="molecule type" value="Genomic_DNA"/>
</dbReference>
<dbReference type="InterPro" id="IPR006061">
    <property type="entry name" value="SBP_1_CS"/>
</dbReference>
<keyword evidence="3 4" id="KW-0732">Signal</keyword>
<dbReference type="PANTHER" id="PTHR43649:SF30">
    <property type="entry name" value="ABC TRANSPORTER SUBSTRATE-BINDING PROTEIN"/>
    <property type="match status" value="1"/>
</dbReference>
<feature type="signal peptide" evidence="4">
    <location>
        <begin position="1"/>
        <end position="21"/>
    </location>
</feature>
<dbReference type="InterPro" id="IPR006059">
    <property type="entry name" value="SBP"/>
</dbReference>
<dbReference type="AlphaFoldDB" id="A0A0T6LQ63"/>
<name>A0A0T6LQ63_WENVI</name>
<dbReference type="SUPFAM" id="SSF53850">
    <property type="entry name" value="Periplasmic binding protein-like II"/>
    <property type="match status" value="1"/>
</dbReference>
<dbReference type="GO" id="GO:0055085">
    <property type="term" value="P:transmembrane transport"/>
    <property type="evidence" value="ECO:0007669"/>
    <property type="project" value="InterPro"/>
</dbReference>
<dbReference type="Gene3D" id="3.40.190.10">
    <property type="entry name" value="Periplasmic binding protein-like II"/>
    <property type="match status" value="1"/>
</dbReference>
<gene>
    <name evidence="5" type="ORF">AQ490_26985</name>
</gene>
<protein>
    <submittedName>
        <fullName evidence="5">ABC transporter substrate-binding protein</fullName>
    </submittedName>
</protein>
<dbReference type="RefSeq" id="WP_018384663.1">
    <property type="nucleotide sequence ID" value="NZ_LLZU01000033.1"/>
</dbReference>
<dbReference type="PROSITE" id="PS01037">
    <property type="entry name" value="SBP_BACTERIAL_1"/>
    <property type="match status" value="1"/>
</dbReference>
<dbReference type="OrthoDB" id="366726at2"/>